<comment type="similarity">
    <text evidence="10">Belongs to the EGR C2H2-type zinc-finger protein family.</text>
</comment>
<keyword evidence="6 10" id="KW-0805">Transcription regulation</keyword>
<feature type="region of interest" description="Disordered" evidence="11">
    <location>
        <begin position="271"/>
        <end position="301"/>
    </location>
</feature>
<dbReference type="Pfam" id="PF11928">
    <property type="entry name" value="DUF3446"/>
    <property type="match status" value="1"/>
</dbReference>
<comment type="subcellular location">
    <subcellularLocation>
        <location evidence="1 10">Nucleus</location>
    </subcellularLocation>
</comment>
<evidence type="ECO:0000256" key="8">
    <source>
        <dbReference type="ARBA" id="ARBA00023163"/>
    </source>
</evidence>
<keyword evidence="9 10" id="KW-0539">Nucleus</keyword>
<reference evidence="14" key="1">
    <citation type="submission" date="2018-12" db="EMBL/GenBank/DDBJ databases">
        <authorList>
            <person name="Yazar S."/>
        </authorList>
    </citation>
    <scope>NUCLEOTIDE SEQUENCE [LARGE SCALE GENOMIC DNA]</scope>
</reference>
<keyword evidence="5 10" id="KW-0862">Zinc</keyword>
<accession>A0A4X2KJK9</accession>
<feature type="region of interest" description="Disordered" evidence="11">
    <location>
        <begin position="44"/>
        <end position="83"/>
    </location>
</feature>
<name>A0A4X2KJK9_VOMUR</name>
<gene>
    <name evidence="13" type="primary">EGR1</name>
</gene>
<evidence type="ECO:0000313" key="14">
    <source>
        <dbReference type="Proteomes" id="UP000314987"/>
    </source>
</evidence>
<evidence type="ECO:0000256" key="7">
    <source>
        <dbReference type="ARBA" id="ARBA00023125"/>
    </source>
</evidence>
<evidence type="ECO:0000256" key="5">
    <source>
        <dbReference type="ARBA" id="ARBA00022833"/>
    </source>
</evidence>
<evidence type="ECO:0000256" key="9">
    <source>
        <dbReference type="ARBA" id="ARBA00023242"/>
    </source>
</evidence>
<evidence type="ECO:0000256" key="3">
    <source>
        <dbReference type="ARBA" id="ARBA00022737"/>
    </source>
</evidence>
<feature type="domain" description="Early growth response N-terminal" evidence="12">
    <location>
        <begin position="127"/>
        <end position="182"/>
    </location>
</feature>
<keyword evidence="14" id="KW-1185">Reference proteome</keyword>
<reference evidence="13" key="3">
    <citation type="submission" date="2025-09" db="UniProtKB">
        <authorList>
            <consortium name="Ensembl"/>
        </authorList>
    </citation>
    <scope>IDENTIFICATION</scope>
</reference>
<keyword evidence="7 10" id="KW-0238">DNA-binding</keyword>
<feature type="compositionally biased region" description="Low complexity" evidence="11">
    <location>
        <begin position="292"/>
        <end position="301"/>
    </location>
</feature>
<evidence type="ECO:0000313" key="13">
    <source>
        <dbReference type="Ensembl" id="ENSVURP00010012003.1"/>
    </source>
</evidence>
<dbReference type="Proteomes" id="UP000314987">
    <property type="component" value="Unassembled WGS sequence"/>
</dbReference>
<keyword evidence="2 10" id="KW-0479">Metal-binding</keyword>
<feature type="compositionally biased region" description="Gly residues" evidence="11">
    <location>
        <begin position="51"/>
        <end position="69"/>
    </location>
</feature>
<keyword evidence="4 10" id="KW-0863">Zinc-finger</keyword>
<evidence type="ECO:0000256" key="6">
    <source>
        <dbReference type="ARBA" id="ARBA00023015"/>
    </source>
</evidence>
<keyword evidence="8 10" id="KW-0804">Transcription</keyword>
<dbReference type="Ensembl" id="ENSVURT00010013635.1">
    <property type="protein sequence ID" value="ENSVURP00010012003.1"/>
    <property type="gene ID" value="ENSVURG00010009286.1"/>
</dbReference>
<evidence type="ECO:0000259" key="12">
    <source>
        <dbReference type="Pfam" id="PF11928"/>
    </source>
</evidence>
<reference evidence="13" key="2">
    <citation type="submission" date="2025-08" db="UniProtKB">
        <authorList>
            <consortium name="Ensembl"/>
        </authorList>
    </citation>
    <scope>IDENTIFICATION</scope>
</reference>
<evidence type="ECO:0000256" key="4">
    <source>
        <dbReference type="ARBA" id="ARBA00022771"/>
    </source>
</evidence>
<dbReference type="GO" id="GO:0005634">
    <property type="term" value="C:nucleus"/>
    <property type="evidence" value="ECO:0007669"/>
    <property type="project" value="UniProtKB-SubCell"/>
</dbReference>
<evidence type="ECO:0000256" key="10">
    <source>
        <dbReference type="RuleBase" id="RU363046"/>
    </source>
</evidence>
<keyword evidence="3" id="KW-0677">Repeat</keyword>
<dbReference type="GO" id="GO:0008270">
    <property type="term" value="F:zinc ion binding"/>
    <property type="evidence" value="ECO:0007669"/>
    <property type="project" value="UniProtKB-KW"/>
</dbReference>
<dbReference type="AlphaFoldDB" id="A0A4X2KJK9"/>
<proteinExistence type="inferred from homology"/>
<evidence type="ECO:0000256" key="1">
    <source>
        <dbReference type="ARBA" id="ARBA00004123"/>
    </source>
</evidence>
<sequence>MAAAKAEMQLMSPLQISDPFGSFPHSPTMDNYPKLEEMMLLSSGGPQFLGAAGGPPEGSGGGGGGGGGSNSSSSTGGFNPQGEANEQHFEHLAADTFPDIPLNTEKVLSETSYPNQPTRLPPITYTGRFSLEPAPNSGNTLWPEPLFSLARSPSSAASACEISAEVTTSPPTSVLTQERSPLPVTSVVESLLGVMSERGTQRFTFDRKKRKQTRVSQPLWPPPPCLHTHPLLLPPTHLHYPPPILLLCHHPTPLQHTVAFPHPLWQPRTPLSPLPFHPKALPASPPQPSPTPSAHQQRFRT</sequence>
<protein>
    <submittedName>
        <fullName evidence="13">Early growth response 1</fullName>
    </submittedName>
</protein>
<dbReference type="GO" id="GO:0003677">
    <property type="term" value="F:DNA binding"/>
    <property type="evidence" value="ECO:0007669"/>
    <property type="project" value="UniProtKB-KW"/>
</dbReference>
<evidence type="ECO:0000256" key="2">
    <source>
        <dbReference type="ARBA" id="ARBA00022723"/>
    </source>
</evidence>
<dbReference type="GeneTree" id="ENSGT00940000160184"/>
<dbReference type="InterPro" id="IPR021849">
    <property type="entry name" value="EGR_N"/>
</dbReference>
<evidence type="ECO:0000256" key="11">
    <source>
        <dbReference type="SAM" id="MobiDB-lite"/>
    </source>
</evidence>
<organism evidence="13 14">
    <name type="scientific">Vombatus ursinus</name>
    <name type="common">Common wombat</name>
    <dbReference type="NCBI Taxonomy" id="29139"/>
    <lineage>
        <taxon>Eukaryota</taxon>
        <taxon>Metazoa</taxon>
        <taxon>Chordata</taxon>
        <taxon>Craniata</taxon>
        <taxon>Vertebrata</taxon>
        <taxon>Euteleostomi</taxon>
        <taxon>Mammalia</taxon>
        <taxon>Metatheria</taxon>
        <taxon>Diprotodontia</taxon>
        <taxon>Vombatidae</taxon>
        <taxon>Vombatus</taxon>
    </lineage>
</organism>